<accession>A0A9X1B8G9</accession>
<keyword evidence="3" id="KW-1185">Reference proteome</keyword>
<dbReference type="RefSeq" id="WP_200386883.1">
    <property type="nucleotide sequence ID" value="NZ_NRSD01000004.1"/>
</dbReference>
<dbReference type="EMBL" id="NRSD01000004">
    <property type="protein sequence ID" value="MBK1644075.1"/>
    <property type="molecule type" value="Genomic_DNA"/>
</dbReference>
<gene>
    <name evidence="2" type="ORF">CKO25_05295</name>
</gene>
<protein>
    <recommendedName>
        <fullName evidence="4">Core-binding (CB) domain-containing protein</fullName>
    </recommendedName>
</protein>
<evidence type="ECO:0000313" key="2">
    <source>
        <dbReference type="EMBL" id="MBK1644075.1"/>
    </source>
</evidence>
<evidence type="ECO:0000313" key="3">
    <source>
        <dbReference type="Proteomes" id="UP001138802"/>
    </source>
</evidence>
<dbReference type="AlphaFoldDB" id="A0A9X1B8G9"/>
<organism evidence="2 3">
    <name type="scientific">Thiocapsa imhoffii</name>
    <dbReference type="NCBI Taxonomy" id="382777"/>
    <lineage>
        <taxon>Bacteria</taxon>
        <taxon>Pseudomonadati</taxon>
        <taxon>Pseudomonadota</taxon>
        <taxon>Gammaproteobacteria</taxon>
        <taxon>Chromatiales</taxon>
        <taxon>Chromatiaceae</taxon>
        <taxon>Thiocapsa</taxon>
    </lineage>
</organism>
<comment type="caution">
    <text evidence="2">The sequence shown here is derived from an EMBL/GenBank/DDBJ whole genome shotgun (WGS) entry which is preliminary data.</text>
</comment>
<feature type="region of interest" description="Disordered" evidence="1">
    <location>
        <begin position="144"/>
        <end position="166"/>
    </location>
</feature>
<evidence type="ECO:0008006" key="4">
    <source>
        <dbReference type="Google" id="ProtNLM"/>
    </source>
</evidence>
<evidence type="ECO:0000256" key="1">
    <source>
        <dbReference type="SAM" id="MobiDB-lite"/>
    </source>
</evidence>
<sequence length="264" mass="30026">MPDVNTTRTRREGGAPSNWDRYLDLLIRCQVPAKFRQWYVRRVEDFLENLKPAALWALTADQVTDDLRRMSARSDLTEWQMGQIVDALRLLLVDLAQVPAGKGVDWGLLVGGAADPEQGACDDRAQDGHERRGRCRSNVHRRPAVRPLGTGVSDPGRQGANHSNKITVTPSHLHSCWLSRVIVLRRRPATFAWTERAAKSLFEHAKRLVTHQWSPYRLTLRERGNPKTNPSSPFRFFSVWRHSHELTQVPGLASFQRSTVSKDP</sequence>
<reference evidence="2 3" key="1">
    <citation type="journal article" date="2020" name="Microorganisms">
        <title>Osmotic Adaptation and Compatible Solute Biosynthesis of Phototrophic Bacteria as Revealed from Genome Analyses.</title>
        <authorList>
            <person name="Imhoff J.F."/>
            <person name="Rahn T."/>
            <person name="Kunzel S."/>
            <person name="Keller A."/>
            <person name="Neulinger S.C."/>
        </authorList>
    </citation>
    <scope>NUCLEOTIDE SEQUENCE [LARGE SCALE GENOMIC DNA]</scope>
    <source>
        <strain evidence="2 3">DSM 21303</strain>
    </source>
</reference>
<proteinExistence type="predicted"/>
<dbReference type="Proteomes" id="UP001138802">
    <property type="component" value="Unassembled WGS sequence"/>
</dbReference>
<name>A0A9X1B8G9_9GAMM</name>